<dbReference type="InterPro" id="IPR045781">
    <property type="entry name" value="SxtJ"/>
</dbReference>
<dbReference type="Pfam" id="PF19588">
    <property type="entry name" value="SxtJ"/>
    <property type="match status" value="1"/>
</dbReference>
<sequence>MQWSDIQFAPTAKTLRQFAGLWLIFFGGLGLWEALGRGHSNLGAGLGAVAVVGGLLGLLRPDFLRPIYVAWMVLAFPIGWTVSLVMLAIMYYGLFTPIGLVFRLIGRDALQRTRRPGIESYWVPKPTPTDPRRYFKQF</sequence>
<dbReference type="Proteomes" id="UP000186309">
    <property type="component" value="Plasmid PALBO1"/>
</dbReference>
<evidence type="ECO:0000313" key="2">
    <source>
        <dbReference type="EMBL" id="APW64247.1"/>
    </source>
</evidence>
<organism evidence="2 3">
    <name type="scientific">Paludisphaera borealis</name>
    <dbReference type="NCBI Taxonomy" id="1387353"/>
    <lineage>
        <taxon>Bacteria</taxon>
        <taxon>Pseudomonadati</taxon>
        <taxon>Planctomycetota</taxon>
        <taxon>Planctomycetia</taxon>
        <taxon>Isosphaerales</taxon>
        <taxon>Isosphaeraceae</taxon>
        <taxon>Paludisphaera</taxon>
    </lineage>
</organism>
<protein>
    <recommendedName>
        <fullName evidence="4">SxtJ</fullName>
    </recommendedName>
</protein>
<accession>A0A1U7CZ64</accession>
<dbReference type="OrthoDB" id="291659at2"/>
<evidence type="ECO:0008006" key="4">
    <source>
        <dbReference type="Google" id="ProtNLM"/>
    </source>
</evidence>
<dbReference type="RefSeq" id="WP_145952405.1">
    <property type="nucleotide sequence ID" value="NZ_CP019083.1"/>
</dbReference>
<proteinExistence type="predicted"/>
<keyword evidence="1" id="KW-0812">Transmembrane</keyword>
<evidence type="ECO:0000313" key="3">
    <source>
        <dbReference type="Proteomes" id="UP000186309"/>
    </source>
</evidence>
<feature type="transmembrane region" description="Helical" evidence="1">
    <location>
        <begin position="18"/>
        <end position="35"/>
    </location>
</feature>
<reference evidence="2 3" key="1">
    <citation type="submission" date="2016-12" db="EMBL/GenBank/DDBJ databases">
        <title>Comparative genomics of four Isosphaeraceae planctomycetes: a common pool of plasmids and glycoside hydrolase genes.</title>
        <authorList>
            <person name="Ivanova A."/>
        </authorList>
    </citation>
    <scope>NUCLEOTIDE SEQUENCE [LARGE SCALE GENOMIC DNA]</scope>
    <source>
        <strain evidence="2 3">PX4</strain>
        <plasmid evidence="3">palbo1</plasmid>
    </source>
</reference>
<geneLocation type="plasmid" evidence="3">
    <name>palbo1</name>
</geneLocation>
<name>A0A1U7CZ64_9BACT</name>
<keyword evidence="3" id="KW-1185">Reference proteome</keyword>
<feature type="transmembrane region" description="Helical" evidence="1">
    <location>
        <begin position="89"/>
        <end position="106"/>
    </location>
</feature>
<evidence type="ECO:0000256" key="1">
    <source>
        <dbReference type="SAM" id="Phobius"/>
    </source>
</evidence>
<dbReference type="AlphaFoldDB" id="A0A1U7CZ64"/>
<gene>
    <name evidence="2" type="ORF">BSF38_10030</name>
</gene>
<keyword evidence="2" id="KW-0614">Plasmid</keyword>
<keyword evidence="1" id="KW-0472">Membrane</keyword>
<dbReference type="EMBL" id="CP019083">
    <property type="protein sequence ID" value="APW64247.1"/>
    <property type="molecule type" value="Genomic_DNA"/>
</dbReference>
<keyword evidence="1" id="KW-1133">Transmembrane helix</keyword>
<feature type="transmembrane region" description="Helical" evidence="1">
    <location>
        <begin position="41"/>
        <end position="59"/>
    </location>
</feature>
<dbReference type="KEGG" id="pbor:BSF38_10030"/>